<evidence type="ECO:0000313" key="3">
    <source>
        <dbReference type="Proteomes" id="UP000601435"/>
    </source>
</evidence>
<dbReference type="PANTHER" id="PTHR19446">
    <property type="entry name" value="REVERSE TRANSCRIPTASES"/>
    <property type="match status" value="1"/>
</dbReference>
<feature type="compositionally biased region" description="Low complexity" evidence="1">
    <location>
        <begin position="540"/>
        <end position="551"/>
    </location>
</feature>
<accession>A0A812VXD2</accession>
<proteinExistence type="predicted"/>
<sequence length="570" mass="62067">MLQKDPQRGKAFHDLVQHRLQGATSVDQVSDILLGSWRIVFGRPEMAATAHTVFARWRHAVKYRAIRKTLQKQAVVAKRERLQQQVQAALVGEYFAEVFAAQEACSDFVIREDFHFTSDEFASYLRDLPAHKAVPAHCAPAPLWKWCGEAVSKFTVSCLGGCLRAGSFSAQWPQDWSTSYMCLLPKTAQQLDSVKKMRPISLLHPLGKTFAGLLMGRVREDITQRMLPYPQFAYLRGRSAMDAIDRAMWHVWKTQARTGRQYTQHHRRAGIPQEAMLGSVTLSIDLSRAFDSISRSHIKSSLEWAGIPANVADVILGLHHAMTIQYSAAGFCSRTATGKGVRQGYRALFIRQLRAICDSPVHLTRESTEALLVRVGVDCPVQALAKATEARHRMTAQQAVFRIQPDDLADMWTQVLATIKVPGDPLPTQTAVVTVPAPDLADNSTEAPVTEPALADQDWDVVPASADRCRSASGQDELTADSNAPCATLGIQVQGTLCDTSALLVADPPAPDNAANRDDSVVAGVAAAPAVLSPPQDPTSQALNSASASSSDVADRAVIAHPSAMAHADF</sequence>
<evidence type="ECO:0000313" key="2">
    <source>
        <dbReference type="EMBL" id="CAE7660564.1"/>
    </source>
</evidence>
<protein>
    <recommendedName>
        <fullName evidence="4">Reverse transcriptase domain-containing protein</fullName>
    </recommendedName>
</protein>
<dbReference type="Proteomes" id="UP000601435">
    <property type="component" value="Unassembled WGS sequence"/>
</dbReference>
<feature type="region of interest" description="Disordered" evidence="1">
    <location>
        <begin position="531"/>
        <end position="551"/>
    </location>
</feature>
<reference evidence="2" key="1">
    <citation type="submission" date="2021-02" db="EMBL/GenBank/DDBJ databases">
        <authorList>
            <person name="Dougan E. K."/>
            <person name="Rhodes N."/>
            <person name="Thang M."/>
            <person name="Chan C."/>
        </authorList>
    </citation>
    <scope>NUCLEOTIDE SEQUENCE</scope>
</reference>
<feature type="non-terminal residue" evidence="2">
    <location>
        <position position="1"/>
    </location>
</feature>
<name>A0A812VXD2_9DINO</name>
<evidence type="ECO:0000256" key="1">
    <source>
        <dbReference type="SAM" id="MobiDB-lite"/>
    </source>
</evidence>
<dbReference type="EMBL" id="CAJNJA010031774">
    <property type="protein sequence ID" value="CAE7660564.1"/>
    <property type="molecule type" value="Genomic_DNA"/>
</dbReference>
<dbReference type="AlphaFoldDB" id="A0A812VXD2"/>
<comment type="caution">
    <text evidence="2">The sequence shown here is derived from an EMBL/GenBank/DDBJ whole genome shotgun (WGS) entry which is preliminary data.</text>
</comment>
<organism evidence="2 3">
    <name type="scientific">Symbiodinium necroappetens</name>
    <dbReference type="NCBI Taxonomy" id="1628268"/>
    <lineage>
        <taxon>Eukaryota</taxon>
        <taxon>Sar</taxon>
        <taxon>Alveolata</taxon>
        <taxon>Dinophyceae</taxon>
        <taxon>Suessiales</taxon>
        <taxon>Symbiodiniaceae</taxon>
        <taxon>Symbiodinium</taxon>
    </lineage>
</organism>
<dbReference type="OrthoDB" id="446507at2759"/>
<keyword evidence="3" id="KW-1185">Reference proteome</keyword>
<evidence type="ECO:0008006" key="4">
    <source>
        <dbReference type="Google" id="ProtNLM"/>
    </source>
</evidence>
<gene>
    <name evidence="2" type="ORF">SNEC2469_LOCUS18761</name>
</gene>